<dbReference type="Proteomes" id="UP000632138">
    <property type="component" value="Unassembled WGS sequence"/>
</dbReference>
<gene>
    <name evidence="1" type="ORF">JIG36_31390</name>
</gene>
<organism evidence="1 2">
    <name type="scientific">Paractinoplanes ovalisporus</name>
    <dbReference type="NCBI Taxonomy" id="2810368"/>
    <lineage>
        <taxon>Bacteria</taxon>
        <taxon>Bacillati</taxon>
        <taxon>Actinomycetota</taxon>
        <taxon>Actinomycetes</taxon>
        <taxon>Micromonosporales</taxon>
        <taxon>Micromonosporaceae</taxon>
        <taxon>Paractinoplanes</taxon>
    </lineage>
</organism>
<accession>A0ABS2AJK4</accession>
<proteinExistence type="predicted"/>
<reference evidence="1 2" key="1">
    <citation type="submission" date="2021-01" db="EMBL/GenBank/DDBJ databases">
        <title>Actinoplanes sp. nov. LDG1-06 isolated from lichen.</title>
        <authorList>
            <person name="Saeng-In P."/>
            <person name="Phongsopitanun W."/>
            <person name="Kanchanasin P."/>
            <person name="Yuki M."/>
            <person name="Kudo T."/>
            <person name="Ohkuma M."/>
            <person name="Tanasupawat S."/>
        </authorList>
    </citation>
    <scope>NUCLEOTIDE SEQUENCE [LARGE SCALE GENOMIC DNA]</scope>
    <source>
        <strain evidence="1 2">LDG1-06</strain>
    </source>
</reference>
<dbReference type="InterPro" id="IPR028994">
    <property type="entry name" value="Integrin_alpha_N"/>
</dbReference>
<evidence type="ECO:0000313" key="2">
    <source>
        <dbReference type="Proteomes" id="UP000632138"/>
    </source>
</evidence>
<evidence type="ECO:0008006" key="3">
    <source>
        <dbReference type="Google" id="ProtNLM"/>
    </source>
</evidence>
<keyword evidence="2" id="KW-1185">Reference proteome</keyword>
<evidence type="ECO:0000313" key="1">
    <source>
        <dbReference type="EMBL" id="MBM2620027.1"/>
    </source>
</evidence>
<sequence length="739" mass="76708">MRVALAAVVAVTLLAAGGVIAWSLRSPATVGRVTAASGGTVTTDEGVSVRFGPGALTADAEVRIVPRPSIEAPDGLGWIAEPVDISLRGAALRTSATVTLPLREEPADGLLTVVSRDGNRVWSSQGGTLDRAARTISTTVGQLSILSAGRAVVTTPDVTGGAGAYEAPDPDCGTTRSQRWTARAEGEAVKTCVAAGATDRPALMRVVSNRTSGQFAELGHYPPITLSQPNRASVADTVWRKLGEADRDHTFLPAKGELDISLPGNLSAVDFVTRTGPDVAVAEYIVQAMSSAFVPAEVTVKAVQCALALPLDALDGRVAACVSDAFAATPLLAEGVADNQARADRADVRGAVIAAMHGLPGVAASLPTASDGWRVIAERSPVIPGKALNEPGGSIPAAVVTTQERLYAAATRDSLTDALPPSGLVFANTSLTGPRVSDAVAALVTTPPLRWPCDETSRDGYVYGLADPNLLTYPARLTDLGLPPEDVGIVRQTAGRGKNYRLCIALDGTWTSLVAATPPGDFPQAEAAKLGALGSGACRATATNPFVPPDSTCRTVVRADLDGDSRTDTLLLFERAGRWTARSVLAAGRTSDVELPFASDDVDRPFDGPVVLDSIDLDGEPGEEIALRGGAGLWLLSLTSDGLVLIDHRFETAATPTRTAGLGCADLNRDGRPELVSGSATLNRDPRTGAIVGADTVETRWTWTGKTLVQAETIRRQLTGPQAAAAAAPPYREITCTWK</sequence>
<dbReference type="SUPFAM" id="SSF69318">
    <property type="entry name" value="Integrin alpha N-terminal domain"/>
    <property type="match status" value="1"/>
</dbReference>
<dbReference type="RefSeq" id="WP_203380021.1">
    <property type="nucleotide sequence ID" value="NZ_JAENHP010000013.1"/>
</dbReference>
<dbReference type="EMBL" id="JAENHP010000013">
    <property type="protein sequence ID" value="MBM2620027.1"/>
    <property type="molecule type" value="Genomic_DNA"/>
</dbReference>
<protein>
    <recommendedName>
        <fullName evidence="3">VCBS repeat-containing protein</fullName>
    </recommendedName>
</protein>
<comment type="caution">
    <text evidence="1">The sequence shown here is derived from an EMBL/GenBank/DDBJ whole genome shotgun (WGS) entry which is preliminary data.</text>
</comment>
<name>A0ABS2AJK4_9ACTN</name>